<sequence length="598" mass="70259">MIIRKTIRFRLGVLFVVNTVLLLSTLALVFLGTRSLVETNELTEQFKKCNSLYTESEIYYKNFLLEDLISAEFYKKRKSTNTVRSISLLDSALFTVEEVRKHMDRLNDSRAKEMEFLRSDMEQLKAQQDFLMRKYLDLGFKDWGMIGNMRSKIHKIEKTHITLDMGMLLTMRRNEKDYLLRGESKYLKLFDESVEEFELEIVRMYQNRSVNDLTEQEVRTLRANLAAYQFGMHKVVDLMKVIGRGQNSGLMKDVSDLQEKINTRLISLSEKVLSNSESYVKWMMITFLAVFILQALILSWFVFMFSRAVGKRFEFLFNITKRINEGKSLVDFKSNQKFKYDEVSEISNNLYSLDEQLQAANMFSRKVTEGDVDVTYDTKFRETPLANDLIQMRDKFRDVQEEEQKRNWVINGMAQFNQLLREKTKSQEEWYDNLLRSIINYIEASQGTFILLKEDAEGKQYLKLMALYAYDKKRYEERQYDLENGLLGQVYKEQKMVYIEDVPDNYVNISSGMGGAKPKCLIILPLIYGDVMYGILEISSFSVLDAYHIDFLKKLSEIIASSIADMDTSRVVIKLRDEIELQKQRIRYLEGQLTEQAE</sequence>
<accession>A0A7X9XCK5</accession>
<feature type="transmembrane region" description="Helical" evidence="2">
    <location>
        <begin position="282"/>
        <end position="303"/>
    </location>
</feature>
<evidence type="ECO:0000313" key="5">
    <source>
        <dbReference type="Proteomes" id="UP000576082"/>
    </source>
</evidence>
<dbReference type="EMBL" id="JABANE010000117">
    <property type="protein sequence ID" value="NME71830.1"/>
    <property type="molecule type" value="Genomic_DNA"/>
</dbReference>
<organism evidence="4 5">
    <name type="scientific">Flammeovirga aprica JL-4</name>
    <dbReference type="NCBI Taxonomy" id="694437"/>
    <lineage>
        <taxon>Bacteria</taxon>
        <taxon>Pseudomonadati</taxon>
        <taxon>Bacteroidota</taxon>
        <taxon>Cytophagia</taxon>
        <taxon>Cytophagales</taxon>
        <taxon>Flammeovirgaceae</taxon>
        <taxon>Flammeovirga</taxon>
    </lineage>
</organism>
<comment type="caution">
    <text evidence="4">The sequence shown here is derived from an EMBL/GenBank/DDBJ whole genome shotgun (WGS) entry which is preliminary data.</text>
</comment>
<dbReference type="SUPFAM" id="SSF55781">
    <property type="entry name" value="GAF domain-like"/>
    <property type="match status" value="1"/>
</dbReference>
<feature type="coiled-coil region" evidence="1">
    <location>
        <begin position="107"/>
        <end position="134"/>
    </location>
</feature>
<name>A0A7X9XCK5_9BACT</name>
<dbReference type="Gene3D" id="3.30.450.40">
    <property type="match status" value="1"/>
</dbReference>
<dbReference type="Proteomes" id="UP000576082">
    <property type="component" value="Unassembled WGS sequence"/>
</dbReference>
<keyword evidence="2" id="KW-0472">Membrane</keyword>
<proteinExistence type="predicted"/>
<keyword evidence="2" id="KW-0812">Transmembrane</keyword>
<evidence type="ECO:0000313" key="4">
    <source>
        <dbReference type="EMBL" id="NME71830.1"/>
    </source>
</evidence>
<reference evidence="4 5" key="1">
    <citation type="submission" date="2020-04" db="EMBL/GenBank/DDBJ databases">
        <title>Flammeovirga sp. SR4, a novel species isolated from seawater.</title>
        <authorList>
            <person name="Wang X."/>
        </authorList>
    </citation>
    <scope>NUCLEOTIDE SEQUENCE [LARGE SCALE GENOMIC DNA]</scope>
    <source>
        <strain evidence="4 5">ATCC 23126</strain>
    </source>
</reference>
<keyword evidence="1" id="KW-0175">Coiled coil</keyword>
<keyword evidence="5" id="KW-1185">Reference proteome</keyword>
<dbReference type="InterPro" id="IPR003018">
    <property type="entry name" value="GAF"/>
</dbReference>
<evidence type="ECO:0000259" key="3">
    <source>
        <dbReference type="Pfam" id="PF13185"/>
    </source>
</evidence>
<dbReference type="InterPro" id="IPR029016">
    <property type="entry name" value="GAF-like_dom_sf"/>
</dbReference>
<protein>
    <submittedName>
        <fullName evidence="4">GAF domain-containing protein</fullName>
    </submittedName>
</protein>
<dbReference type="Pfam" id="PF13185">
    <property type="entry name" value="GAF_2"/>
    <property type="match status" value="1"/>
</dbReference>
<gene>
    <name evidence="4" type="ORF">HHU12_27945</name>
</gene>
<dbReference type="RefSeq" id="WP_169660035.1">
    <property type="nucleotide sequence ID" value="NZ_JABANE010000117.1"/>
</dbReference>
<feature type="domain" description="GAF" evidence="3">
    <location>
        <begin position="426"/>
        <end position="563"/>
    </location>
</feature>
<evidence type="ECO:0000256" key="1">
    <source>
        <dbReference type="SAM" id="Coils"/>
    </source>
</evidence>
<evidence type="ECO:0000256" key="2">
    <source>
        <dbReference type="SAM" id="Phobius"/>
    </source>
</evidence>
<feature type="transmembrane region" description="Helical" evidence="2">
    <location>
        <begin position="12"/>
        <end position="32"/>
    </location>
</feature>
<keyword evidence="2" id="KW-1133">Transmembrane helix</keyword>
<dbReference type="AlphaFoldDB" id="A0A7X9XCK5"/>